<dbReference type="AlphaFoldDB" id="A0A427YQ73"/>
<evidence type="ECO:0000313" key="1">
    <source>
        <dbReference type="EMBL" id="RSH93242.1"/>
    </source>
</evidence>
<protein>
    <submittedName>
        <fullName evidence="1">Uncharacterized protein</fullName>
    </submittedName>
</protein>
<proteinExistence type="predicted"/>
<name>A0A427YQ73_9TREE</name>
<keyword evidence="2" id="KW-1185">Reference proteome</keyword>
<organism evidence="1 2">
    <name type="scientific">Saitozyma podzolica</name>
    <dbReference type="NCBI Taxonomy" id="1890683"/>
    <lineage>
        <taxon>Eukaryota</taxon>
        <taxon>Fungi</taxon>
        <taxon>Dikarya</taxon>
        <taxon>Basidiomycota</taxon>
        <taxon>Agaricomycotina</taxon>
        <taxon>Tremellomycetes</taxon>
        <taxon>Tremellales</taxon>
        <taxon>Trimorphomycetaceae</taxon>
        <taxon>Saitozyma</taxon>
    </lineage>
</organism>
<dbReference type="Proteomes" id="UP000279259">
    <property type="component" value="Unassembled WGS sequence"/>
</dbReference>
<gene>
    <name evidence="1" type="ORF">EHS25_007596</name>
</gene>
<comment type="caution">
    <text evidence="1">The sequence shown here is derived from an EMBL/GenBank/DDBJ whole genome shotgun (WGS) entry which is preliminary data.</text>
</comment>
<dbReference type="OrthoDB" id="10382892at2759"/>
<evidence type="ECO:0000313" key="2">
    <source>
        <dbReference type="Proteomes" id="UP000279259"/>
    </source>
</evidence>
<accession>A0A427YQ73</accession>
<reference evidence="1 2" key="1">
    <citation type="submission" date="2018-11" db="EMBL/GenBank/DDBJ databases">
        <title>Genome sequence of Saitozyma podzolica DSM 27192.</title>
        <authorList>
            <person name="Aliyu H."/>
            <person name="Gorte O."/>
            <person name="Ochsenreither K."/>
        </authorList>
    </citation>
    <scope>NUCLEOTIDE SEQUENCE [LARGE SCALE GENOMIC DNA]</scope>
    <source>
        <strain evidence="1 2">DSM 27192</strain>
    </source>
</reference>
<dbReference type="EMBL" id="RSCD01000004">
    <property type="protein sequence ID" value="RSH93242.1"/>
    <property type="molecule type" value="Genomic_DNA"/>
</dbReference>
<sequence>MSGATDVTARNSCHRGMTDCDGVIGPVEGLRAFQLSSSDPLYTAQLDSVPLPISRFSQEGRRRRLERAFDLSRSFGKTYTLRPLYHLFNRNEDDVSMSATAAGVLDEMGADELSSRYDQWVIDLRGDLDGGSEGYRGTIVDSSAGGWPLTCERPYCKFTGSVVSLSALSQAKIELLRSLENDGCLPRFDIHIEGVLTAWTPPPMSTVNSGHRGSADTADAELDSDVSTSLRPGFATAEIQRGITVARDDLQLHGGSKPLGTLSGKMCLGREGEWWEVAFEVADIVKVRMPNSVLAPSE</sequence>